<dbReference type="Proteomes" id="UP000051952">
    <property type="component" value="Unassembled WGS sequence"/>
</dbReference>
<proteinExistence type="predicted"/>
<name>A0A0S4IW76_BODSA</name>
<keyword evidence="1 2" id="KW-0812">Transmembrane</keyword>
<dbReference type="VEuPathDB" id="TriTrypDB:BSAL_76545"/>
<keyword evidence="1" id="KW-0472">Membrane</keyword>
<accession>A0A0S4IW76</accession>
<evidence type="ECO:0000256" key="1">
    <source>
        <dbReference type="SAM" id="Phobius"/>
    </source>
</evidence>
<evidence type="ECO:0000313" key="2">
    <source>
        <dbReference type="EMBL" id="CUG26053.1"/>
    </source>
</evidence>
<sequence>MYIQKQKIKKQTMPVKMQAYIGNLLKKKVTPGKWKITTLNTHVGSLIGAVQMKEDTKITSVAVRKISKWLQKQTQLSPKKKATPYTTQKIWEMKGITKEKSNTIHNTEDLGDEGYNTKKKKKTRLEIALATCQRIGNLELHDIGPKTFTINLQKRSTHDFFNRSFFSWFVSPVIYKFFWLDDVDQFLYFDVSESSPP</sequence>
<reference evidence="3" key="1">
    <citation type="submission" date="2015-09" db="EMBL/GenBank/DDBJ databases">
        <authorList>
            <consortium name="Pathogen Informatics"/>
        </authorList>
    </citation>
    <scope>NUCLEOTIDE SEQUENCE [LARGE SCALE GENOMIC DNA]</scope>
    <source>
        <strain evidence="3">Lake Konstanz</strain>
    </source>
</reference>
<keyword evidence="3" id="KW-1185">Reference proteome</keyword>
<dbReference type="AlphaFoldDB" id="A0A0S4IW76"/>
<evidence type="ECO:0000313" key="3">
    <source>
        <dbReference type="Proteomes" id="UP000051952"/>
    </source>
</evidence>
<protein>
    <submittedName>
        <fullName evidence="2">Transmembrane protein, putative</fullName>
    </submittedName>
</protein>
<organism evidence="2 3">
    <name type="scientific">Bodo saltans</name>
    <name type="common">Flagellated protozoan</name>
    <dbReference type="NCBI Taxonomy" id="75058"/>
    <lineage>
        <taxon>Eukaryota</taxon>
        <taxon>Discoba</taxon>
        <taxon>Euglenozoa</taxon>
        <taxon>Kinetoplastea</taxon>
        <taxon>Metakinetoplastina</taxon>
        <taxon>Eubodonida</taxon>
        <taxon>Bodonidae</taxon>
        <taxon>Bodo</taxon>
    </lineage>
</organism>
<feature type="transmembrane region" description="Helical" evidence="1">
    <location>
        <begin position="160"/>
        <end position="179"/>
    </location>
</feature>
<dbReference type="EMBL" id="CYKH01000720">
    <property type="protein sequence ID" value="CUG26053.1"/>
    <property type="molecule type" value="Genomic_DNA"/>
</dbReference>
<gene>
    <name evidence="2" type="ORF">BSAL_76545</name>
</gene>
<keyword evidence="1" id="KW-1133">Transmembrane helix</keyword>